<evidence type="ECO:0000313" key="2">
    <source>
        <dbReference type="EMBL" id="SIP99002.1"/>
    </source>
</evidence>
<dbReference type="Proteomes" id="UP000186895">
    <property type="component" value="Unassembled WGS sequence"/>
</dbReference>
<gene>
    <name evidence="2" type="ORF">SAMN05421647_101762</name>
</gene>
<feature type="signal peptide" evidence="1">
    <location>
        <begin position="1"/>
        <end position="29"/>
    </location>
</feature>
<dbReference type="STRING" id="49186.SAMN05421647_101762"/>
<dbReference type="RefSeq" id="WP_083702916.1">
    <property type="nucleotide sequence ID" value="NZ_FTMN01000001.1"/>
</dbReference>
<feature type="chain" id="PRO_5012613649" evidence="1">
    <location>
        <begin position="30"/>
        <end position="218"/>
    </location>
</feature>
<dbReference type="eggNOG" id="COG0457">
    <property type="taxonomic scope" value="Bacteria"/>
</dbReference>
<protein>
    <submittedName>
        <fullName evidence="2">Uncharacterized protein</fullName>
    </submittedName>
</protein>
<dbReference type="InterPro" id="IPR011990">
    <property type="entry name" value="TPR-like_helical_dom_sf"/>
</dbReference>
<accession>A0A1N6P4A7</accession>
<keyword evidence="1" id="KW-0732">Signal</keyword>
<dbReference type="SUPFAM" id="SSF48452">
    <property type="entry name" value="TPR-like"/>
    <property type="match status" value="1"/>
</dbReference>
<dbReference type="AlphaFoldDB" id="A0A1N6P4A7"/>
<organism evidence="2 3">
    <name type="scientific">Marinobacterium stanieri</name>
    <dbReference type="NCBI Taxonomy" id="49186"/>
    <lineage>
        <taxon>Bacteria</taxon>
        <taxon>Pseudomonadati</taxon>
        <taxon>Pseudomonadota</taxon>
        <taxon>Gammaproteobacteria</taxon>
        <taxon>Oceanospirillales</taxon>
        <taxon>Oceanospirillaceae</taxon>
        <taxon>Marinobacterium</taxon>
    </lineage>
</organism>
<proteinExistence type="predicted"/>
<evidence type="ECO:0000256" key="1">
    <source>
        <dbReference type="SAM" id="SignalP"/>
    </source>
</evidence>
<keyword evidence="3" id="KW-1185">Reference proteome</keyword>
<sequence length="218" mass="23958">MTAFIHTTSSLLTTGLLTLSLGCATMVQAASPEQLLPFQQRWAQIQYDLSDEDTQVKAFATLAEDIEHMRNAHPKDPELMIWQGITLSSEAGAKGGLGALKLVKQARSLFEQSIEHDPNVLQGSALTSLATLYHQVPGWPIGFGDDDKAATLFQQALQINPNGLDTNYFYAAYLVDQGDKQMARTHLLQALKAPPRLGRERADSGRRSEVQALLQQLN</sequence>
<dbReference type="Gene3D" id="1.25.40.10">
    <property type="entry name" value="Tetratricopeptide repeat domain"/>
    <property type="match status" value="1"/>
</dbReference>
<dbReference type="EMBL" id="FTMN01000001">
    <property type="protein sequence ID" value="SIP99002.1"/>
    <property type="molecule type" value="Genomic_DNA"/>
</dbReference>
<name>A0A1N6P4A7_9GAMM</name>
<reference evidence="2 3" key="1">
    <citation type="submission" date="2017-01" db="EMBL/GenBank/DDBJ databases">
        <authorList>
            <person name="Mah S.A."/>
            <person name="Swanson W.J."/>
            <person name="Moy G.W."/>
            <person name="Vacquier V.D."/>
        </authorList>
    </citation>
    <scope>NUCLEOTIDE SEQUENCE [LARGE SCALE GENOMIC DNA]</scope>
    <source>
        <strain evidence="2 3">DSM 7027</strain>
    </source>
</reference>
<evidence type="ECO:0000313" key="3">
    <source>
        <dbReference type="Proteomes" id="UP000186895"/>
    </source>
</evidence>